<dbReference type="Pfam" id="PF11578">
    <property type="entry name" value="DUF3237"/>
    <property type="match status" value="1"/>
</dbReference>
<comment type="caution">
    <text evidence="1">The sequence shown here is derived from an EMBL/GenBank/DDBJ whole genome shotgun (WGS) entry which is preliminary data.</text>
</comment>
<sequence length="173" mass="18291">MVGRREVMVSGLLGGLALASKVDAAESGAPRLELALEIIADIAPMQNMGMGPLGERRIVPIVGGSFEGRGALGAGLKGKVLPGGADRQLVRSDGVRNLSALYELQAEDGAVITVLNKVMVEDLPGGGRYAFSTPEVTAPKGPHDWINHSVFIGTLESLRPARQAVKLKFYRVY</sequence>
<dbReference type="Gene3D" id="2.40.160.20">
    <property type="match status" value="1"/>
</dbReference>
<organism evidence="1 2">
    <name type="scientific">Novosphingobium sediminicola</name>
    <dbReference type="NCBI Taxonomy" id="563162"/>
    <lineage>
        <taxon>Bacteria</taxon>
        <taxon>Pseudomonadati</taxon>
        <taxon>Pseudomonadota</taxon>
        <taxon>Alphaproteobacteria</taxon>
        <taxon>Sphingomonadales</taxon>
        <taxon>Sphingomonadaceae</taxon>
        <taxon>Novosphingobium</taxon>
    </lineage>
</organism>
<proteinExistence type="predicted"/>
<dbReference type="Proteomes" id="UP000548867">
    <property type="component" value="Unassembled WGS sequence"/>
</dbReference>
<evidence type="ECO:0000313" key="1">
    <source>
        <dbReference type="EMBL" id="MBB3955640.1"/>
    </source>
</evidence>
<dbReference type="RefSeq" id="WP_183626112.1">
    <property type="nucleotide sequence ID" value="NZ_JACIDX010000009.1"/>
</dbReference>
<dbReference type="PANTHER" id="PTHR37315">
    <property type="entry name" value="UPF0311 PROTEIN BLR7842"/>
    <property type="match status" value="1"/>
</dbReference>
<protein>
    <submittedName>
        <fullName evidence="1">Uncharacterized protein</fullName>
    </submittedName>
</protein>
<keyword evidence="2" id="KW-1185">Reference proteome</keyword>
<evidence type="ECO:0000313" key="2">
    <source>
        <dbReference type="Proteomes" id="UP000548867"/>
    </source>
</evidence>
<accession>A0A7W6CKV5</accession>
<dbReference type="InterPro" id="IPR020915">
    <property type="entry name" value="UPF0311"/>
</dbReference>
<gene>
    <name evidence="1" type="ORF">GGR38_002596</name>
</gene>
<reference evidence="1 2" key="1">
    <citation type="submission" date="2020-08" db="EMBL/GenBank/DDBJ databases">
        <title>Genomic Encyclopedia of Type Strains, Phase IV (KMG-IV): sequencing the most valuable type-strain genomes for metagenomic binning, comparative biology and taxonomic classification.</title>
        <authorList>
            <person name="Goeker M."/>
        </authorList>
    </citation>
    <scope>NUCLEOTIDE SEQUENCE [LARGE SCALE GENOMIC DNA]</scope>
    <source>
        <strain evidence="1 2">DSM 27057</strain>
    </source>
</reference>
<dbReference type="PANTHER" id="PTHR37315:SF1">
    <property type="entry name" value="UPF0311 PROTEIN BLR7842"/>
    <property type="match status" value="1"/>
</dbReference>
<dbReference type="EMBL" id="JACIDX010000009">
    <property type="protein sequence ID" value="MBB3955640.1"/>
    <property type="molecule type" value="Genomic_DNA"/>
</dbReference>
<name>A0A7W6CKV5_9SPHN</name>
<dbReference type="AlphaFoldDB" id="A0A7W6CKV5"/>